<proteinExistence type="predicted"/>
<gene>
    <name evidence="2" type="ORF">CHS0354_009922</name>
</gene>
<feature type="region of interest" description="Disordered" evidence="1">
    <location>
        <begin position="41"/>
        <end position="66"/>
    </location>
</feature>
<comment type="caution">
    <text evidence="2">The sequence shown here is derived from an EMBL/GenBank/DDBJ whole genome shotgun (WGS) entry which is preliminary data.</text>
</comment>
<dbReference type="Proteomes" id="UP001195483">
    <property type="component" value="Unassembled WGS sequence"/>
</dbReference>
<keyword evidence="3" id="KW-1185">Reference proteome</keyword>
<dbReference type="EMBL" id="JAEAOA010000629">
    <property type="protein sequence ID" value="KAK3607987.1"/>
    <property type="molecule type" value="Genomic_DNA"/>
</dbReference>
<sequence length="66" mass="7750">MDYTILEPRDTFFYFNTSSLSDITTISVKILRLQKETERRAGDLFATPKKKEQTLGQKEDVGRRKH</sequence>
<evidence type="ECO:0000313" key="3">
    <source>
        <dbReference type="Proteomes" id="UP001195483"/>
    </source>
</evidence>
<organism evidence="2 3">
    <name type="scientific">Potamilus streckersoni</name>
    <dbReference type="NCBI Taxonomy" id="2493646"/>
    <lineage>
        <taxon>Eukaryota</taxon>
        <taxon>Metazoa</taxon>
        <taxon>Spiralia</taxon>
        <taxon>Lophotrochozoa</taxon>
        <taxon>Mollusca</taxon>
        <taxon>Bivalvia</taxon>
        <taxon>Autobranchia</taxon>
        <taxon>Heteroconchia</taxon>
        <taxon>Palaeoheterodonta</taxon>
        <taxon>Unionida</taxon>
        <taxon>Unionoidea</taxon>
        <taxon>Unionidae</taxon>
        <taxon>Ambleminae</taxon>
        <taxon>Lampsilini</taxon>
        <taxon>Potamilus</taxon>
    </lineage>
</organism>
<accession>A0AAE0TCQ6</accession>
<reference evidence="2" key="2">
    <citation type="journal article" date="2021" name="Genome Biol. Evol.">
        <title>Developing a high-quality reference genome for a parasitic bivalve with doubly uniparental inheritance (Bivalvia: Unionida).</title>
        <authorList>
            <person name="Smith C.H."/>
        </authorList>
    </citation>
    <scope>NUCLEOTIDE SEQUENCE</scope>
    <source>
        <strain evidence="2">CHS0354</strain>
        <tissue evidence="2">Mantle</tissue>
    </source>
</reference>
<name>A0AAE0TCQ6_9BIVA</name>
<feature type="compositionally biased region" description="Basic and acidic residues" evidence="1">
    <location>
        <begin position="49"/>
        <end position="66"/>
    </location>
</feature>
<protein>
    <submittedName>
        <fullName evidence="2">Uncharacterized protein</fullName>
    </submittedName>
</protein>
<evidence type="ECO:0000256" key="1">
    <source>
        <dbReference type="SAM" id="MobiDB-lite"/>
    </source>
</evidence>
<evidence type="ECO:0000313" key="2">
    <source>
        <dbReference type="EMBL" id="KAK3607987.1"/>
    </source>
</evidence>
<reference evidence="2" key="3">
    <citation type="submission" date="2023-05" db="EMBL/GenBank/DDBJ databases">
        <authorList>
            <person name="Smith C.H."/>
        </authorList>
    </citation>
    <scope>NUCLEOTIDE SEQUENCE</scope>
    <source>
        <strain evidence="2">CHS0354</strain>
        <tissue evidence="2">Mantle</tissue>
    </source>
</reference>
<reference evidence="2" key="1">
    <citation type="journal article" date="2021" name="Genome Biol. Evol.">
        <title>A High-Quality Reference Genome for a Parasitic Bivalve with Doubly Uniparental Inheritance (Bivalvia: Unionida).</title>
        <authorList>
            <person name="Smith C.H."/>
        </authorList>
    </citation>
    <scope>NUCLEOTIDE SEQUENCE</scope>
    <source>
        <strain evidence="2">CHS0354</strain>
    </source>
</reference>
<dbReference type="AlphaFoldDB" id="A0AAE0TCQ6"/>